<name>A0A9J6DJ78_RHIMP</name>
<proteinExistence type="predicted"/>
<dbReference type="AlphaFoldDB" id="A0A9J6DJ78"/>
<organism evidence="1 2">
    <name type="scientific">Rhipicephalus microplus</name>
    <name type="common">Cattle tick</name>
    <name type="synonym">Boophilus microplus</name>
    <dbReference type="NCBI Taxonomy" id="6941"/>
    <lineage>
        <taxon>Eukaryota</taxon>
        <taxon>Metazoa</taxon>
        <taxon>Ecdysozoa</taxon>
        <taxon>Arthropoda</taxon>
        <taxon>Chelicerata</taxon>
        <taxon>Arachnida</taxon>
        <taxon>Acari</taxon>
        <taxon>Parasitiformes</taxon>
        <taxon>Ixodida</taxon>
        <taxon>Ixodoidea</taxon>
        <taxon>Ixodidae</taxon>
        <taxon>Rhipicephalinae</taxon>
        <taxon>Rhipicephalus</taxon>
        <taxon>Boophilus</taxon>
    </lineage>
</organism>
<reference evidence="1" key="2">
    <citation type="submission" date="2021-09" db="EMBL/GenBank/DDBJ databases">
        <authorList>
            <person name="Jia N."/>
            <person name="Wang J."/>
            <person name="Shi W."/>
            <person name="Du L."/>
            <person name="Sun Y."/>
            <person name="Zhan W."/>
            <person name="Jiang J."/>
            <person name="Wang Q."/>
            <person name="Zhang B."/>
            <person name="Ji P."/>
            <person name="Sakyi L.B."/>
            <person name="Cui X."/>
            <person name="Yuan T."/>
            <person name="Jiang B."/>
            <person name="Yang W."/>
            <person name="Lam T.T.-Y."/>
            <person name="Chang Q."/>
            <person name="Ding S."/>
            <person name="Wang X."/>
            <person name="Zhu J."/>
            <person name="Ruan X."/>
            <person name="Zhao L."/>
            <person name="Wei J."/>
            <person name="Que T."/>
            <person name="Du C."/>
            <person name="Cheng J."/>
            <person name="Dai P."/>
            <person name="Han X."/>
            <person name="Huang E."/>
            <person name="Gao Y."/>
            <person name="Liu J."/>
            <person name="Shao H."/>
            <person name="Ye R."/>
            <person name="Li L."/>
            <person name="Wei W."/>
            <person name="Wang X."/>
            <person name="Wang C."/>
            <person name="Huo Q."/>
            <person name="Li W."/>
            <person name="Guo W."/>
            <person name="Chen H."/>
            <person name="Chen S."/>
            <person name="Zhou L."/>
            <person name="Zhou L."/>
            <person name="Ni X."/>
            <person name="Tian J."/>
            <person name="Zhou Y."/>
            <person name="Sheng Y."/>
            <person name="Liu T."/>
            <person name="Pan Y."/>
            <person name="Xia L."/>
            <person name="Li J."/>
            <person name="Zhao F."/>
            <person name="Cao W."/>
        </authorList>
    </citation>
    <scope>NUCLEOTIDE SEQUENCE</scope>
    <source>
        <strain evidence="1">Rmic-2018</strain>
        <tissue evidence="1">Larvae</tissue>
    </source>
</reference>
<reference evidence="1" key="1">
    <citation type="journal article" date="2020" name="Cell">
        <title>Large-Scale Comparative Analyses of Tick Genomes Elucidate Their Genetic Diversity and Vector Capacities.</title>
        <authorList>
            <consortium name="Tick Genome and Microbiome Consortium (TIGMIC)"/>
            <person name="Jia N."/>
            <person name="Wang J."/>
            <person name="Shi W."/>
            <person name="Du L."/>
            <person name="Sun Y."/>
            <person name="Zhan W."/>
            <person name="Jiang J.F."/>
            <person name="Wang Q."/>
            <person name="Zhang B."/>
            <person name="Ji P."/>
            <person name="Bell-Sakyi L."/>
            <person name="Cui X.M."/>
            <person name="Yuan T.T."/>
            <person name="Jiang B.G."/>
            <person name="Yang W.F."/>
            <person name="Lam T.T."/>
            <person name="Chang Q.C."/>
            <person name="Ding S.J."/>
            <person name="Wang X.J."/>
            <person name="Zhu J.G."/>
            <person name="Ruan X.D."/>
            <person name="Zhao L."/>
            <person name="Wei J.T."/>
            <person name="Ye R.Z."/>
            <person name="Que T.C."/>
            <person name="Du C.H."/>
            <person name="Zhou Y.H."/>
            <person name="Cheng J.X."/>
            <person name="Dai P.F."/>
            <person name="Guo W.B."/>
            <person name="Han X.H."/>
            <person name="Huang E.J."/>
            <person name="Li L.F."/>
            <person name="Wei W."/>
            <person name="Gao Y.C."/>
            <person name="Liu J.Z."/>
            <person name="Shao H.Z."/>
            <person name="Wang X."/>
            <person name="Wang C.C."/>
            <person name="Yang T.C."/>
            <person name="Huo Q.B."/>
            <person name="Li W."/>
            <person name="Chen H.Y."/>
            <person name="Chen S.E."/>
            <person name="Zhou L.G."/>
            <person name="Ni X.B."/>
            <person name="Tian J.H."/>
            <person name="Sheng Y."/>
            <person name="Liu T."/>
            <person name="Pan Y.S."/>
            <person name="Xia L.Y."/>
            <person name="Li J."/>
            <person name="Zhao F."/>
            <person name="Cao W.C."/>
        </authorList>
    </citation>
    <scope>NUCLEOTIDE SEQUENCE</scope>
    <source>
        <strain evidence="1">Rmic-2018</strain>
    </source>
</reference>
<evidence type="ECO:0000313" key="1">
    <source>
        <dbReference type="EMBL" id="KAH8021905.1"/>
    </source>
</evidence>
<gene>
    <name evidence="1" type="ORF">HPB51_018754</name>
</gene>
<comment type="caution">
    <text evidence="1">The sequence shown here is derived from an EMBL/GenBank/DDBJ whole genome shotgun (WGS) entry which is preliminary data.</text>
</comment>
<dbReference type="Proteomes" id="UP000821866">
    <property type="component" value="Chromosome 7"/>
</dbReference>
<sequence length="149" mass="16588">MASIISFAALPELITEATLEMIPLIHPALVDSQCVQERGSEEKRGKGKVICESLLITLEVEDTTRLVELCFLTRSSISVGLLTTFVFGEAHLRPVPKSKNVDQVTERIDPSVFLCGSRVAPPVEEGTRKPRVNDKKEGYFPPRRIVRSR</sequence>
<keyword evidence="2" id="KW-1185">Reference proteome</keyword>
<evidence type="ECO:0000313" key="2">
    <source>
        <dbReference type="Proteomes" id="UP000821866"/>
    </source>
</evidence>
<dbReference type="EMBL" id="JABSTU010000009">
    <property type="protein sequence ID" value="KAH8021905.1"/>
    <property type="molecule type" value="Genomic_DNA"/>
</dbReference>
<accession>A0A9J6DJ78</accession>
<protein>
    <submittedName>
        <fullName evidence="1">Uncharacterized protein</fullName>
    </submittedName>
</protein>